<protein>
    <submittedName>
        <fullName evidence="2">Uncharacterized protein</fullName>
    </submittedName>
</protein>
<sequence>MSHRRKRKTNWSTDTEYRVRFEKDIPQLPLRKIFVAHPKWASDMGHSGPEDSKRSRFIAPEIWLEIIKNAMPHTIEVTKKMRTGIWNHGFHLELLGSSLSSIMKLAQLSKTWYSEVKEALYALPLWSFGANWYAHYHFLGPLSSPGPTDDSSFAEYDATISHIRRVRFQSYQLNQSTWIWPNLRQLDLLSPLNRLIRVSFTLWTLHPIMFNFMTTLLTVGPRIMTEAVNLTAKLRNSLSKVLSLMGYSFFADVYIAFWNVPKALRDICKASREADFCNTMSQHIATVLSDTSLVATARAKEAELHLFRHRTITNARIAAKVPKGHAQLSVKRVDKLNWGLWSKAPEPMGSRLPRRAKSNAIHRMSRLARKRPRTV</sequence>
<keyword evidence="1" id="KW-0472">Membrane</keyword>
<feature type="transmembrane region" description="Helical" evidence="1">
    <location>
        <begin position="241"/>
        <end position="260"/>
    </location>
</feature>
<gene>
    <name evidence="2" type="ORF">IWZ03DRAFT_190731</name>
</gene>
<keyword evidence="1" id="KW-0812">Transmembrane</keyword>
<name>A0ABR1KQ40_9PEZI</name>
<reference evidence="2 3" key="1">
    <citation type="submission" date="2024-04" db="EMBL/GenBank/DDBJ databases">
        <title>Phyllosticta paracitricarpa is synonymous to the EU quarantine fungus P. citricarpa based on phylogenomic analyses.</title>
        <authorList>
            <consortium name="Lawrence Berkeley National Laboratory"/>
            <person name="Van Ingen-Buijs V.A."/>
            <person name="Van Westerhoven A.C."/>
            <person name="Haridas S."/>
            <person name="Skiadas P."/>
            <person name="Martin F."/>
            <person name="Groenewald J.Z."/>
            <person name="Crous P.W."/>
            <person name="Seidl M.F."/>
        </authorList>
    </citation>
    <scope>NUCLEOTIDE SEQUENCE [LARGE SCALE GENOMIC DNA]</scope>
    <source>
        <strain evidence="2 3">CBS 123371</strain>
    </source>
</reference>
<dbReference type="EMBL" id="JBBPHU010000006">
    <property type="protein sequence ID" value="KAK7516479.1"/>
    <property type="molecule type" value="Genomic_DNA"/>
</dbReference>
<evidence type="ECO:0000256" key="1">
    <source>
        <dbReference type="SAM" id="Phobius"/>
    </source>
</evidence>
<evidence type="ECO:0000313" key="2">
    <source>
        <dbReference type="EMBL" id="KAK7516479.1"/>
    </source>
</evidence>
<evidence type="ECO:0000313" key="3">
    <source>
        <dbReference type="Proteomes" id="UP001363622"/>
    </source>
</evidence>
<dbReference type="Proteomes" id="UP001363622">
    <property type="component" value="Unassembled WGS sequence"/>
</dbReference>
<organism evidence="2 3">
    <name type="scientific">Phyllosticta citriasiana</name>
    <dbReference type="NCBI Taxonomy" id="595635"/>
    <lineage>
        <taxon>Eukaryota</taxon>
        <taxon>Fungi</taxon>
        <taxon>Dikarya</taxon>
        <taxon>Ascomycota</taxon>
        <taxon>Pezizomycotina</taxon>
        <taxon>Dothideomycetes</taxon>
        <taxon>Dothideomycetes incertae sedis</taxon>
        <taxon>Botryosphaeriales</taxon>
        <taxon>Phyllostictaceae</taxon>
        <taxon>Phyllosticta</taxon>
    </lineage>
</organism>
<proteinExistence type="predicted"/>
<keyword evidence="1" id="KW-1133">Transmembrane helix</keyword>
<accession>A0ABR1KQ40</accession>
<comment type="caution">
    <text evidence="2">The sequence shown here is derived from an EMBL/GenBank/DDBJ whole genome shotgun (WGS) entry which is preliminary data.</text>
</comment>
<keyword evidence="3" id="KW-1185">Reference proteome</keyword>
<feature type="transmembrane region" description="Helical" evidence="1">
    <location>
        <begin position="200"/>
        <end position="221"/>
    </location>
</feature>